<dbReference type="PANTHER" id="PTHR22990">
    <property type="entry name" value="F-BOX ONLY PROTEIN"/>
    <property type="match status" value="1"/>
</dbReference>
<dbReference type="SMART" id="SM00710">
    <property type="entry name" value="PbH1"/>
    <property type="match status" value="7"/>
</dbReference>
<dbReference type="PANTHER" id="PTHR22990:SF15">
    <property type="entry name" value="F-BOX ONLY PROTEIN 10"/>
    <property type="match status" value="1"/>
</dbReference>
<keyword evidence="2" id="KW-0677">Repeat</keyword>
<evidence type="ECO:0000259" key="7">
    <source>
        <dbReference type="Pfam" id="PF13229"/>
    </source>
</evidence>
<feature type="chain" id="PRO_5018186306" description="Right handed beta helix domain-containing protein" evidence="5">
    <location>
        <begin position="19"/>
        <end position="678"/>
    </location>
</feature>
<proteinExistence type="predicted"/>
<protein>
    <recommendedName>
        <fullName evidence="10">Right handed beta helix domain-containing protein</fullName>
    </recommendedName>
</protein>
<dbReference type="RefSeq" id="WP_120517820.1">
    <property type="nucleotide sequence ID" value="NZ_QXZY01000010.1"/>
</dbReference>
<dbReference type="InterPro" id="IPR039448">
    <property type="entry name" value="Beta_helix"/>
</dbReference>
<dbReference type="Pfam" id="PF13229">
    <property type="entry name" value="Beta_helix"/>
    <property type="match status" value="1"/>
</dbReference>
<evidence type="ECO:0008006" key="10">
    <source>
        <dbReference type="Google" id="ProtNLM"/>
    </source>
</evidence>
<evidence type="ECO:0000313" key="8">
    <source>
        <dbReference type="EMBL" id="RPD39892.1"/>
    </source>
</evidence>
<evidence type="ECO:0000256" key="3">
    <source>
        <dbReference type="ARBA" id="ARBA00023239"/>
    </source>
</evidence>
<organism evidence="8 9">
    <name type="scientific">Chitinophaga barathri</name>
    <dbReference type="NCBI Taxonomy" id="1647451"/>
    <lineage>
        <taxon>Bacteria</taxon>
        <taxon>Pseudomonadati</taxon>
        <taxon>Bacteroidota</taxon>
        <taxon>Chitinophagia</taxon>
        <taxon>Chitinophagales</taxon>
        <taxon>Chitinophagaceae</taxon>
        <taxon>Chitinophaga</taxon>
    </lineage>
</organism>
<dbReference type="InterPro" id="IPR012334">
    <property type="entry name" value="Pectin_lyas_fold"/>
</dbReference>
<keyword evidence="1 5" id="KW-0732">Signal</keyword>
<evidence type="ECO:0000256" key="5">
    <source>
        <dbReference type="SAM" id="SignalP"/>
    </source>
</evidence>
<feature type="signal peptide" evidence="5">
    <location>
        <begin position="1"/>
        <end position="18"/>
    </location>
</feature>
<dbReference type="OrthoDB" id="222550at2"/>
<dbReference type="InterPro" id="IPR006626">
    <property type="entry name" value="PbH1"/>
</dbReference>
<dbReference type="Pfam" id="PF05426">
    <property type="entry name" value="Alginate_lyase"/>
    <property type="match status" value="1"/>
</dbReference>
<dbReference type="EMBL" id="RMBX01000009">
    <property type="protein sequence ID" value="RPD39892.1"/>
    <property type="molecule type" value="Genomic_DNA"/>
</dbReference>
<reference evidence="9" key="1">
    <citation type="submission" date="2018-11" db="EMBL/GenBank/DDBJ databases">
        <title>Chitinophaga lutea sp.nov., isolate from arsenic contaminated soil.</title>
        <authorList>
            <person name="Zong Y."/>
        </authorList>
    </citation>
    <scope>NUCLEOTIDE SEQUENCE [LARGE SCALE GENOMIC DNA]</scope>
    <source>
        <strain evidence="9">YLT18</strain>
    </source>
</reference>
<sequence length="678" mass="74505">MKNIILLFILLFSLAANAQFKHPGLDQSAADLALMKSLVLENRQPYRAAFDRMKEGIDTDAEIKAFAHVLRGPYGKPNIGGGELSKGANMAYNAALVWYVTGEQRYADYSMRILNTWSAALWDFDYNDAKLLAAWTGHLLCNAAEILRYSKSGWKQQDISRFRNMLMTVYYPLMRFYYPQANGNWDGAIIHSIIAMGIYLDDKKMFDNAVDHFLHGPVNGSIFKYIYPSGQCQETMRDQGHVQLGLGEFAGAAQIAFTQGTDLFSIADNRIGWGFEYTARFLLGDKPHSYGIISERAKDLRDDYEYVYRHYQRAGISFPYIQQAADSVRAKAGRSVLTSVRVEPKKTGGPLTAKLKTHIGVAGAGAEKTTTPEDAIIVEPGGSIQQALDKAAGSKRWVLVKAGIHTLDTTLRMPSGVTLAGEGLGTILFLNPASGGRDAIVNALEDMSDVTIRDLVVEGSTKTDPGTDPNSNRSFRSNAGNRGGIIFRAQREGQMQRLKFHNLTVQNCTFNGLLISGAADISITSCNLNENGGSVVPGPRLQHNLFISHCKNVTIRNSRMDTSPFGSGIAVLHSAAVHIDHNEVARNAFYGILVSESSQVQITDNLVEANDRSGVMLEYLHSGSRNVTVSNNLIHYNNGFGLESYATTLLKQENNLLGGNGNQSSQQKISNEKYIVMD</sequence>
<dbReference type="GO" id="GO:0042597">
    <property type="term" value="C:periplasmic space"/>
    <property type="evidence" value="ECO:0007669"/>
    <property type="project" value="InterPro"/>
</dbReference>
<dbReference type="Gene3D" id="1.50.10.100">
    <property type="entry name" value="Chondroitin AC/alginate lyase"/>
    <property type="match status" value="1"/>
</dbReference>
<comment type="caution">
    <text evidence="8">The sequence shown here is derived from an EMBL/GenBank/DDBJ whole genome shotgun (WGS) entry which is preliminary data.</text>
</comment>
<feature type="compositionally biased region" description="Polar residues" evidence="4">
    <location>
        <begin position="460"/>
        <end position="480"/>
    </location>
</feature>
<keyword evidence="3" id="KW-0456">Lyase</keyword>
<gene>
    <name evidence="8" type="ORF">EG028_17345</name>
</gene>
<feature type="region of interest" description="Disordered" evidence="4">
    <location>
        <begin position="458"/>
        <end position="480"/>
    </location>
</feature>
<feature type="domain" description="Right handed beta helix" evidence="7">
    <location>
        <begin position="496"/>
        <end position="654"/>
    </location>
</feature>
<dbReference type="Proteomes" id="UP000279089">
    <property type="component" value="Unassembled WGS sequence"/>
</dbReference>
<evidence type="ECO:0000256" key="1">
    <source>
        <dbReference type="ARBA" id="ARBA00022729"/>
    </source>
</evidence>
<evidence type="ECO:0000259" key="6">
    <source>
        <dbReference type="Pfam" id="PF05426"/>
    </source>
</evidence>
<dbReference type="SUPFAM" id="SSF48230">
    <property type="entry name" value="Chondroitin AC/alginate lyase"/>
    <property type="match status" value="1"/>
</dbReference>
<evidence type="ECO:0000256" key="2">
    <source>
        <dbReference type="ARBA" id="ARBA00022737"/>
    </source>
</evidence>
<feature type="domain" description="Alginate lyase" evidence="6">
    <location>
        <begin position="84"/>
        <end position="284"/>
    </location>
</feature>
<dbReference type="SUPFAM" id="SSF51126">
    <property type="entry name" value="Pectin lyase-like"/>
    <property type="match status" value="1"/>
</dbReference>
<accession>A0A3N4M8I2</accession>
<dbReference type="GO" id="GO:0016829">
    <property type="term" value="F:lyase activity"/>
    <property type="evidence" value="ECO:0007669"/>
    <property type="project" value="UniProtKB-KW"/>
</dbReference>
<dbReference type="AlphaFoldDB" id="A0A3N4M8I2"/>
<keyword evidence="9" id="KW-1185">Reference proteome</keyword>
<dbReference type="InterPro" id="IPR051550">
    <property type="entry name" value="SCF-Subunits/Alg-Epimerases"/>
</dbReference>
<evidence type="ECO:0000313" key="9">
    <source>
        <dbReference type="Proteomes" id="UP000279089"/>
    </source>
</evidence>
<dbReference type="InterPro" id="IPR008929">
    <property type="entry name" value="Chondroitin_lyas"/>
</dbReference>
<evidence type="ECO:0000256" key="4">
    <source>
        <dbReference type="SAM" id="MobiDB-lite"/>
    </source>
</evidence>
<dbReference type="InterPro" id="IPR011050">
    <property type="entry name" value="Pectin_lyase_fold/virulence"/>
</dbReference>
<dbReference type="Gene3D" id="2.160.20.10">
    <property type="entry name" value="Single-stranded right-handed beta-helix, Pectin lyase-like"/>
    <property type="match status" value="1"/>
</dbReference>
<name>A0A3N4M8I2_9BACT</name>
<dbReference type="InterPro" id="IPR008397">
    <property type="entry name" value="Alginate_lyase_dom"/>
</dbReference>